<dbReference type="SUPFAM" id="SSF116734">
    <property type="entry name" value="DNA methylase specificity domain"/>
    <property type="match status" value="2"/>
</dbReference>
<dbReference type="GO" id="GO:0004519">
    <property type="term" value="F:endonuclease activity"/>
    <property type="evidence" value="ECO:0007669"/>
    <property type="project" value="UniProtKB-KW"/>
</dbReference>
<dbReference type="RefSeq" id="WP_161125373.1">
    <property type="nucleotide sequence ID" value="NZ_VYSB01000010.1"/>
</dbReference>
<dbReference type="AlphaFoldDB" id="A0A7C9MXQ6"/>
<feature type="domain" description="Type I restriction modification DNA specificity" evidence="4">
    <location>
        <begin position="84"/>
        <end position="261"/>
    </location>
</feature>
<dbReference type="PANTHER" id="PTHR43140">
    <property type="entry name" value="TYPE-1 RESTRICTION ENZYME ECOKI SPECIFICITY PROTEIN"/>
    <property type="match status" value="1"/>
</dbReference>
<keyword evidence="3" id="KW-0238">DNA-binding</keyword>
<reference evidence="5 6" key="1">
    <citation type="submission" date="2019-09" db="EMBL/GenBank/DDBJ databases">
        <title>Identification of Malikia spinosa a prominent benzene-, toluene-, and ethylbenzene-degrading bacterium: enrichment, isolation and whole genome sequencing.</title>
        <authorList>
            <person name="Tancsics A."/>
            <person name="Revesz F."/>
            <person name="Kriszt B."/>
        </authorList>
    </citation>
    <scope>NUCLEOTIDE SEQUENCE [LARGE SCALE GENOMIC DNA]</scope>
    <source>
        <strain evidence="5 6">AB6</strain>
    </source>
</reference>
<sequence length="573" mass="63273">MSEMLLKHFDLLAKAPDSVTRLRERILTLAVQGKLVPQDPADEPASVLLQKIRAEKDRLIAEGKIKRDKPLAPITDEEKPFELPQGWEWSRGGGLFAVIRGVTYQKTDAHESILHGHLPLLRANNIRGSINFDDLVYVPKGLIASDQLLQSGDFVVCLASGSKHLVGKAAVFPGGVNCSFGAFCGAIRPWQSMDYLSVYLASPLYRDEVSQASAGIGINNLKGSTLLGLCIPVPPAAEQSRIVARVEELMHLCDALEAKGKLDAAQHTQLVQTLLGTLTDSASPAKLAANWQRVAEHFDLLLDRPEAVDALEQTILQLAVRGLLVPQDPSDEPAIVLLQKIRSEKDKLIAEGKIKRDKPLAPITDEEKPFELPQGWEWVRIDGVSEVQGGIQKTPLRRPVKNHHPYLRVANVQRDAFKLTDIERYELADDELARWSLFANDLLIVEGNGSEDEIGRCAVWSGQIADCVYQNHLIRVRCVEPPCVQFLKIFLNSPSGTDEMKRLAITTSGLYNLSVGKIRNFAFPLPPLAEQSRIVTRVEELRQLCSDLRQRLTDAREKQGNLAQALVNAAGAA</sequence>
<feature type="domain" description="Type I restriction modification DNA specificity" evidence="4">
    <location>
        <begin position="373"/>
        <end position="552"/>
    </location>
</feature>
<evidence type="ECO:0000256" key="3">
    <source>
        <dbReference type="ARBA" id="ARBA00023125"/>
    </source>
</evidence>
<dbReference type="CDD" id="cd17253">
    <property type="entry name" value="RMtype1_S_Eco933I-TRD2-CR2_like"/>
    <property type="match status" value="1"/>
</dbReference>
<keyword evidence="5" id="KW-0378">Hydrolase</keyword>
<evidence type="ECO:0000313" key="6">
    <source>
        <dbReference type="Proteomes" id="UP000481947"/>
    </source>
</evidence>
<dbReference type="InterPro" id="IPR044946">
    <property type="entry name" value="Restrct_endonuc_typeI_TRD_sf"/>
</dbReference>
<protein>
    <submittedName>
        <fullName evidence="5">Restriction endonuclease subunit S</fullName>
    </submittedName>
</protein>
<comment type="caution">
    <text evidence="5">The sequence shown here is derived from an EMBL/GenBank/DDBJ whole genome shotgun (WGS) entry which is preliminary data.</text>
</comment>
<evidence type="ECO:0000256" key="1">
    <source>
        <dbReference type="ARBA" id="ARBA00010923"/>
    </source>
</evidence>
<dbReference type="CDD" id="cd17252">
    <property type="entry name" value="RMtype1_S_EcoKI-TRD1-CR1_like"/>
    <property type="match status" value="1"/>
</dbReference>
<proteinExistence type="inferred from homology"/>
<dbReference type="Proteomes" id="UP000481947">
    <property type="component" value="Unassembled WGS sequence"/>
</dbReference>
<organism evidence="5 6">
    <name type="scientific">Malikia spinosa</name>
    <dbReference type="NCBI Taxonomy" id="86180"/>
    <lineage>
        <taxon>Bacteria</taxon>
        <taxon>Pseudomonadati</taxon>
        <taxon>Pseudomonadota</taxon>
        <taxon>Betaproteobacteria</taxon>
        <taxon>Burkholderiales</taxon>
        <taxon>Comamonadaceae</taxon>
        <taxon>Malikia</taxon>
    </lineage>
</organism>
<dbReference type="GO" id="GO:0009307">
    <property type="term" value="P:DNA restriction-modification system"/>
    <property type="evidence" value="ECO:0007669"/>
    <property type="project" value="UniProtKB-KW"/>
</dbReference>
<accession>A0A7C9MXQ6</accession>
<dbReference type="EMBL" id="VYSB01000010">
    <property type="protein sequence ID" value="MYZ52541.1"/>
    <property type="molecule type" value="Genomic_DNA"/>
</dbReference>
<keyword evidence="5" id="KW-0540">Nuclease</keyword>
<dbReference type="Pfam" id="PF01420">
    <property type="entry name" value="Methylase_S"/>
    <property type="match status" value="2"/>
</dbReference>
<dbReference type="GO" id="GO:0003677">
    <property type="term" value="F:DNA binding"/>
    <property type="evidence" value="ECO:0007669"/>
    <property type="project" value="UniProtKB-KW"/>
</dbReference>
<keyword evidence="2" id="KW-0680">Restriction system</keyword>
<dbReference type="Gene3D" id="3.90.220.20">
    <property type="entry name" value="DNA methylase specificity domains"/>
    <property type="match status" value="2"/>
</dbReference>
<dbReference type="InterPro" id="IPR051212">
    <property type="entry name" value="Type-I_RE_S_subunit"/>
</dbReference>
<dbReference type="PANTHER" id="PTHR43140:SF1">
    <property type="entry name" value="TYPE I RESTRICTION ENZYME ECOKI SPECIFICITY SUBUNIT"/>
    <property type="match status" value="1"/>
</dbReference>
<comment type="similarity">
    <text evidence="1">Belongs to the type-I restriction system S methylase family.</text>
</comment>
<gene>
    <name evidence="5" type="ORF">F5985_10430</name>
</gene>
<evidence type="ECO:0000259" key="4">
    <source>
        <dbReference type="Pfam" id="PF01420"/>
    </source>
</evidence>
<dbReference type="InterPro" id="IPR000055">
    <property type="entry name" value="Restrct_endonuc_typeI_TRD"/>
</dbReference>
<name>A0A7C9MXQ6_9BURK</name>
<evidence type="ECO:0000313" key="5">
    <source>
        <dbReference type="EMBL" id="MYZ52541.1"/>
    </source>
</evidence>
<evidence type="ECO:0000256" key="2">
    <source>
        <dbReference type="ARBA" id="ARBA00022747"/>
    </source>
</evidence>
<keyword evidence="5" id="KW-0255">Endonuclease</keyword>